<feature type="domain" description="Reverse transcriptase" evidence="2">
    <location>
        <begin position="222"/>
        <end position="350"/>
    </location>
</feature>
<reference evidence="3 4" key="1">
    <citation type="journal article" date="2018" name="PLoS Genet.">
        <title>Population sequencing reveals clonal diversity and ancestral inbreeding in the grapevine cultivar Chardonnay.</title>
        <authorList>
            <person name="Roach M.J."/>
            <person name="Johnson D.L."/>
            <person name="Bohlmann J."/>
            <person name="van Vuuren H.J."/>
            <person name="Jones S.J."/>
            <person name="Pretorius I.S."/>
            <person name="Schmidt S.A."/>
            <person name="Borneman A.R."/>
        </authorList>
    </citation>
    <scope>NUCLEOTIDE SEQUENCE [LARGE SCALE GENOMIC DNA]</scope>
    <source>
        <strain evidence="4">cv. Chardonnay</strain>
        <tissue evidence="3">Leaf</tissue>
    </source>
</reference>
<proteinExistence type="predicted"/>
<evidence type="ECO:0000313" key="4">
    <source>
        <dbReference type="Proteomes" id="UP000288805"/>
    </source>
</evidence>
<dbReference type="PANTHER" id="PTHR46890:SF1">
    <property type="entry name" value="REVERSE TRANSCRIPTASE DOMAIN-CONTAINING PROTEIN"/>
    <property type="match status" value="1"/>
</dbReference>
<name>A0A438JMS5_VITVI</name>
<dbReference type="EMBL" id="QGNW01000035">
    <property type="protein sequence ID" value="RVX10237.1"/>
    <property type="molecule type" value="Genomic_DNA"/>
</dbReference>
<protein>
    <submittedName>
        <fullName evidence="3">Transposon TX1 uncharacterized 149 kDa protein</fullName>
    </submittedName>
</protein>
<dbReference type="InterPro" id="IPR043502">
    <property type="entry name" value="DNA/RNA_pol_sf"/>
</dbReference>
<comment type="caution">
    <text evidence="3">The sequence shown here is derived from an EMBL/GenBank/DDBJ whole genome shotgun (WGS) entry which is preliminary data.</text>
</comment>
<dbReference type="InterPro" id="IPR000477">
    <property type="entry name" value="RT_dom"/>
</dbReference>
<feature type="region of interest" description="Disordered" evidence="1">
    <location>
        <begin position="598"/>
        <end position="668"/>
    </location>
</feature>
<dbReference type="Gene3D" id="3.60.10.10">
    <property type="entry name" value="Endonuclease/exonuclease/phosphatase"/>
    <property type="match status" value="1"/>
</dbReference>
<accession>A0A438JMS5</accession>
<organism evidence="3 4">
    <name type="scientific">Vitis vinifera</name>
    <name type="common">Grape</name>
    <dbReference type="NCBI Taxonomy" id="29760"/>
    <lineage>
        <taxon>Eukaryota</taxon>
        <taxon>Viridiplantae</taxon>
        <taxon>Streptophyta</taxon>
        <taxon>Embryophyta</taxon>
        <taxon>Tracheophyta</taxon>
        <taxon>Spermatophyta</taxon>
        <taxon>Magnoliopsida</taxon>
        <taxon>eudicotyledons</taxon>
        <taxon>Gunneridae</taxon>
        <taxon>Pentapetalae</taxon>
        <taxon>rosids</taxon>
        <taxon>Vitales</taxon>
        <taxon>Vitaceae</taxon>
        <taxon>Viteae</taxon>
        <taxon>Vitis</taxon>
    </lineage>
</organism>
<feature type="compositionally biased region" description="Low complexity" evidence="1">
    <location>
        <begin position="627"/>
        <end position="668"/>
    </location>
</feature>
<dbReference type="InterPro" id="IPR036691">
    <property type="entry name" value="Endo/exonu/phosph_ase_sf"/>
</dbReference>
<feature type="compositionally biased region" description="Polar residues" evidence="1">
    <location>
        <begin position="604"/>
        <end position="619"/>
    </location>
</feature>
<dbReference type="AlphaFoldDB" id="A0A438JMS5"/>
<dbReference type="SUPFAM" id="SSF56672">
    <property type="entry name" value="DNA/RNA polymerases"/>
    <property type="match status" value="1"/>
</dbReference>
<evidence type="ECO:0000313" key="3">
    <source>
        <dbReference type="EMBL" id="RVX10237.1"/>
    </source>
</evidence>
<dbReference type="InterPro" id="IPR052343">
    <property type="entry name" value="Retrotransposon-Effector_Assoc"/>
</dbReference>
<evidence type="ECO:0000256" key="1">
    <source>
        <dbReference type="SAM" id="MobiDB-lite"/>
    </source>
</evidence>
<dbReference type="Proteomes" id="UP000288805">
    <property type="component" value="Unassembled WGS sequence"/>
</dbReference>
<dbReference type="PANTHER" id="PTHR46890">
    <property type="entry name" value="NON-LTR RETROLELEMENT REVERSE TRANSCRIPTASE-LIKE PROTEIN-RELATED"/>
    <property type="match status" value="1"/>
</dbReference>
<dbReference type="Pfam" id="PF00078">
    <property type="entry name" value="RVT_1"/>
    <property type="match status" value="1"/>
</dbReference>
<dbReference type="SUPFAM" id="SSF56219">
    <property type="entry name" value="DNase I-like"/>
    <property type="match status" value="1"/>
</dbReference>
<evidence type="ECO:0000259" key="2">
    <source>
        <dbReference type="Pfam" id="PF00078"/>
    </source>
</evidence>
<sequence length="668" mass="76089">MIRFPSECSKGGHLSPTMRRFSEVVEDLELRDLPLQGGLFTWSGGFNNRLKSRIDRFLISEDWEIHFKGTIQVVLAKPVSDHSPILLDGGGMRRGPTPFRFENMWLKGEVFKVVLRKWWEGIQEESVHSLSLEEEEARKEAREMYKKWVLLEEVSWMQKSREIWLKEGIETQAQFRWVEFERLDELDVEGLEKPFSEEEVFGALSSFCEEKVSGPDGGVEDLKDFRPISLMGELYKWLAKIMDAVLIANEAIDSILKSNRGVILCKLDIEKAYDHVDWSFLLAVLEKMGFGERWCRWIKWCLSTVRFSVMVNGSPAGFFQSSRGLRQGDPLSSYLFVVVMEAFSCMLKRAVSGGFLSPCSVRGRRGEGVQKKSELIPIGRVENVEELADEFSYKVGKLPSTYLEMSLGAPFKSAAAWDGIVERFRKRLAMWKLIRRKYGEERGGWRSCKAREAYGVGLWKAISKMRHLVTPSFGFVVSDGKKVRFWKDKWCGTTPLCEVFPSLFTLANKEAWVNEVWTIVGEMRESWTPRFNRPFNDWELEKVERLLGCLDGKKVRVDEEDRVRWMDSNDGVFSPKISFFAWEALWRRVLTLDRQRGAWGGATPPSNTSPEGKQHSASGQVHPPSSPSSTSSSSPSSPSSTSSSSPSPSLLQSSSGCRGLGLRSPNFF</sequence>
<gene>
    <name evidence="3" type="primary">YTX2_546</name>
    <name evidence="3" type="ORF">CK203_016230</name>
</gene>